<dbReference type="AlphaFoldDB" id="A0A518D1H3"/>
<feature type="binding site" evidence="3">
    <location>
        <position position="262"/>
    </location>
    <ligand>
        <name>Mg(2+)</name>
        <dbReference type="ChEBI" id="CHEBI:18420"/>
    </ligand>
</feature>
<dbReference type="InterPro" id="IPR027368">
    <property type="entry name" value="MnmE_dom2"/>
</dbReference>
<comment type="subcellular location">
    <subcellularLocation>
        <location evidence="3">Cytoplasm</location>
    </subcellularLocation>
</comment>
<dbReference type="HAMAP" id="MF_00379">
    <property type="entry name" value="GTPase_MnmE"/>
    <property type="match status" value="1"/>
</dbReference>
<feature type="binding site" evidence="3">
    <location>
        <position position="113"/>
    </location>
    <ligand>
        <name>(6S)-5-formyl-5,6,7,8-tetrahydrofolate</name>
        <dbReference type="ChEBI" id="CHEBI:57457"/>
    </ligand>
</feature>
<keyword evidence="3" id="KW-0479">Metal-binding</keyword>
<keyword evidence="3" id="KW-0963">Cytoplasm</keyword>
<dbReference type="Gene3D" id="3.30.1360.120">
    <property type="entry name" value="Probable tRNA modification gtpase trme, domain 1"/>
    <property type="match status" value="1"/>
</dbReference>
<keyword evidence="2 3" id="KW-0342">GTP-binding</keyword>
<keyword evidence="3" id="KW-0460">Magnesium</keyword>
<feature type="domain" description="G" evidence="4">
    <location>
        <begin position="251"/>
        <end position="373"/>
    </location>
</feature>
<feature type="binding site" evidence="3">
    <location>
        <begin position="258"/>
        <end position="263"/>
    </location>
    <ligand>
        <name>GTP</name>
        <dbReference type="ChEBI" id="CHEBI:37565"/>
    </ligand>
</feature>
<organism evidence="7 8">
    <name type="scientific">Rohdeia mirabilis</name>
    <dbReference type="NCBI Taxonomy" id="2528008"/>
    <lineage>
        <taxon>Bacteria</taxon>
        <taxon>Pseudomonadati</taxon>
        <taxon>Planctomycetota</taxon>
        <taxon>Planctomycetia</taxon>
        <taxon>Planctomycetia incertae sedis</taxon>
        <taxon>Rohdeia</taxon>
    </lineage>
</organism>
<dbReference type="InterPro" id="IPR027266">
    <property type="entry name" value="TrmE/GcvT-like"/>
</dbReference>
<dbReference type="Pfam" id="PF12631">
    <property type="entry name" value="MnmE_helical"/>
    <property type="match status" value="1"/>
</dbReference>
<protein>
    <recommendedName>
        <fullName evidence="3">tRNA modification GTPase MnmE</fullName>
        <ecNumber evidence="3">3.6.-.-</ecNumber>
    </recommendedName>
</protein>
<evidence type="ECO:0000313" key="8">
    <source>
        <dbReference type="Proteomes" id="UP000319342"/>
    </source>
</evidence>
<dbReference type="EC" id="3.6.-.-" evidence="3"/>
<keyword evidence="3 7" id="KW-0378">Hydrolase</keyword>
<dbReference type="InterPro" id="IPR027417">
    <property type="entry name" value="P-loop_NTPase"/>
</dbReference>
<dbReference type="CDD" id="cd14858">
    <property type="entry name" value="TrmE_N"/>
    <property type="match status" value="1"/>
</dbReference>
<dbReference type="PANTHER" id="PTHR42714:SF2">
    <property type="entry name" value="TRNA MODIFICATION GTPASE GTPBP3, MITOCHONDRIAL"/>
    <property type="match status" value="1"/>
</dbReference>
<dbReference type="InterPro" id="IPR018948">
    <property type="entry name" value="GTP-bd_TrmE_N"/>
</dbReference>
<keyword evidence="3" id="KW-0819">tRNA processing</keyword>
<dbReference type="RefSeq" id="WP_145188479.1">
    <property type="nucleotide sequence ID" value="NZ_CP036290.1"/>
</dbReference>
<accession>A0A518D1H3</accession>
<evidence type="ECO:0000256" key="2">
    <source>
        <dbReference type="ARBA" id="ARBA00023134"/>
    </source>
</evidence>
<feature type="binding site" evidence="3">
    <location>
        <position position="152"/>
    </location>
    <ligand>
        <name>(6S)-5-formyl-5,6,7,8-tetrahydrofolate</name>
        <dbReference type="ChEBI" id="CHEBI:57457"/>
    </ligand>
</feature>
<keyword evidence="8" id="KW-1185">Reference proteome</keyword>
<dbReference type="Gene3D" id="3.40.50.300">
    <property type="entry name" value="P-loop containing nucleotide triphosphate hydrolases"/>
    <property type="match status" value="1"/>
</dbReference>
<comment type="cofactor">
    <cofactor evidence="3">
        <name>K(+)</name>
        <dbReference type="ChEBI" id="CHEBI:29103"/>
    </cofactor>
    <text evidence="3">Binds 1 potassium ion per subunit.</text>
</comment>
<evidence type="ECO:0000256" key="1">
    <source>
        <dbReference type="ARBA" id="ARBA00022741"/>
    </source>
</evidence>
<comment type="function">
    <text evidence="3">Exhibits a very high intrinsic GTPase hydrolysis rate. Involved in the addition of a carboxymethylaminomethyl (cmnm) group at the wobble position (U34) of certain tRNAs, forming tRNA-cmnm(5)s(2)U34.</text>
</comment>
<dbReference type="InterPro" id="IPR006073">
    <property type="entry name" value="GTP-bd"/>
</dbReference>
<gene>
    <name evidence="3 7" type="primary">mnmE</name>
    <name evidence="3" type="synonym">trmE</name>
    <name evidence="7" type="ORF">Pla163_24590</name>
</gene>
<evidence type="ECO:0000259" key="5">
    <source>
        <dbReference type="Pfam" id="PF10396"/>
    </source>
</evidence>
<feature type="binding site" evidence="3">
    <location>
        <position position="36"/>
    </location>
    <ligand>
        <name>(6S)-5-formyl-5,6,7,8-tetrahydrofolate</name>
        <dbReference type="ChEBI" id="CHEBI:57457"/>
    </ligand>
</feature>
<dbReference type="GO" id="GO:0046872">
    <property type="term" value="F:metal ion binding"/>
    <property type="evidence" value="ECO:0007669"/>
    <property type="project" value="UniProtKB-KW"/>
</dbReference>
<dbReference type="Pfam" id="PF10396">
    <property type="entry name" value="TrmE_N"/>
    <property type="match status" value="1"/>
</dbReference>
<feature type="domain" description="MnmE helical" evidence="6">
    <location>
        <begin position="155"/>
        <end position="500"/>
    </location>
</feature>
<dbReference type="SUPFAM" id="SSF116878">
    <property type="entry name" value="TrmE connector domain"/>
    <property type="match status" value="1"/>
</dbReference>
<evidence type="ECO:0000313" key="7">
    <source>
        <dbReference type="EMBL" id="QDU85331.1"/>
    </source>
</evidence>
<dbReference type="Proteomes" id="UP000319342">
    <property type="component" value="Chromosome"/>
</dbReference>
<dbReference type="InterPro" id="IPR025867">
    <property type="entry name" value="MnmE_helical"/>
</dbReference>
<dbReference type="GO" id="GO:0030488">
    <property type="term" value="P:tRNA methylation"/>
    <property type="evidence" value="ECO:0007669"/>
    <property type="project" value="TreeGrafter"/>
</dbReference>
<feature type="binding site" evidence="3">
    <location>
        <position position="503"/>
    </location>
    <ligand>
        <name>(6S)-5-formyl-5,6,7,8-tetrahydrofolate</name>
        <dbReference type="ChEBI" id="CHEBI:57457"/>
    </ligand>
</feature>
<dbReference type="SUPFAM" id="SSF52540">
    <property type="entry name" value="P-loop containing nucleoside triphosphate hydrolases"/>
    <property type="match status" value="1"/>
</dbReference>
<keyword evidence="3" id="KW-0630">Potassium</keyword>
<dbReference type="GO" id="GO:0002098">
    <property type="term" value="P:tRNA wobble uridine modification"/>
    <property type="evidence" value="ECO:0007669"/>
    <property type="project" value="TreeGrafter"/>
</dbReference>
<dbReference type="OrthoDB" id="9805918at2"/>
<sequence length="503" mass="52390">MDAPRARDGFSFTEGSADTICAVASPPGGAHRAVIRVSGPAAADVAELLRAVDGAAAAASIVPSSNASWSSATLRASDRHAFDARLFDGCGEQPVLVLWMPGPASYTGDDVLELHLPGAPPLVEAALEAVLALGVRPARAGEFTRRAFASGRIDLARAEGVLELVEARSESERRAATSLLAGGLSERVERLREPLEELCSLCEASLDFDESETGHVPAELIEERAERVARALDEAVAWERARPVRVRSASAVLVGPPNAGKSSLFNRLTSGSALVGPLAGTTRDALAATLALDGLELDLYDLPGLHRADGDPLDRAAQELAWPLVEGADLVLVVLAADRVDQSNPSSGDALDTELEAVLEATPADVPRLLIWNRIDRLPGGDAGPVAPSPAILERVRPVEWVATAAPTGVGLDALRGALGRMLAGGAEGAASLSREVAARHLRGLDGARTELAAARRAASEGWPLDAVASTLRSSLAALDALTGRSSPEDLLDRIFARFCLGK</sequence>
<dbReference type="PANTHER" id="PTHR42714">
    <property type="entry name" value="TRNA MODIFICATION GTPASE GTPBP3"/>
    <property type="match status" value="1"/>
</dbReference>
<dbReference type="GO" id="GO:0005829">
    <property type="term" value="C:cytosol"/>
    <property type="evidence" value="ECO:0007669"/>
    <property type="project" value="TreeGrafter"/>
</dbReference>
<dbReference type="GO" id="GO:0005525">
    <property type="term" value="F:GTP binding"/>
    <property type="evidence" value="ECO:0007669"/>
    <property type="project" value="UniProtKB-UniRule"/>
</dbReference>
<evidence type="ECO:0000259" key="4">
    <source>
        <dbReference type="Pfam" id="PF01926"/>
    </source>
</evidence>
<dbReference type="GO" id="GO:0003924">
    <property type="term" value="F:GTPase activity"/>
    <property type="evidence" value="ECO:0007669"/>
    <property type="project" value="UniProtKB-UniRule"/>
</dbReference>
<name>A0A518D1H3_9BACT</name>
<evidence type="ECO:0000259" key="6">
    <source>
        <dbReference type="Pfam" id="PF12631"/>
    </source>
</evidence>
<dbReference type="Gene3D" id="1.20.120.430">
    <property type="entry name" value="tRNA modification GTPase MnmE domain 2"/>
    <property type="match status" value="1"/>
</dbReference>
<evidence type="ECO:0000256" key="3">
    <source>
        <dbReference type="HAMAP-Rule" id="MF_00379"/>
    </source>
</evidence>
<proteinExistence type="inferred from homology"/>
<comment type="similarity">
    <text evidence="3">Belongs to the TRAFAC class TrmE-Era-EngA-EngB-Septin-like GTPase superfamily. TrmE GTPase family.</text>
</comment>
<dbReference type="EMBL" id="CP036290">
    <property type="protein sequence ID" value="QDU85331.1"/>
    <property type="molecule type" value="Genomic_DNA"/>
</dbReference>
<comment type="subunit">
    <text evidence="3">Homodimer. Heterotetramer of two MnmE and two MnmG subunits.</text>
</comment>
<feature type="domain" description="GTP-binding protein TrmE N-terminal" evidence="5">
    <location>
        <begin position="19"/>
        <end position="152"/>
    </location>
</feature>
<dbReference type="InterPro" id="IPR004520">
    <property type="entry name" value="GTPase_MnmE"/>
</dbReference>
<feature type="binding site" evidence="3">
    <location>
        <position position="282"/>
    </location>
    <ligand>
        <name>Mg(2+)</name>
        <dbReference type="ChEBI" id="CHEBI:18420"/>
    </ligand>
</feature>
<comment type="caution">
    <text evidence="3">Lacks conserved residue(s) required for the propagation of feature annotation.</text>
</comment>
<reference evidence="7 8" key="1">
    <citation type="submission" date="2019-02" db="EMBL/GenBank/DDBJ databases">
        <title>Deep-cultivation of Planctomycetes and their phenomic and genomic characterization uncovers novel biology.</title>
        <authorList>
            <person name="Wiegand S."/>
            <person name="Jogler M."/>
            <person name="Boedeker C."/>
            <person name="Pinto D."/>
            <person name="Vollmers J."/>
            <person name="Rivas-Marin E."/>
            <person name="Kohn T."/>
            <person name="Peeters S.H."/>
            <person name="Heuer A."/>
            <person name="Rast P."/>
            <person name="Oberbeckmann S."/>
            <person name="Bunk B."/>
            <person name="Jeske O."/>
            <person name="Meyerdierks A."/>
            <person name="Storesund J.E."/>
            <person name="Kallscheuer N."/>
            <person name="Luecker S."/>
            <person name="Lage O.M."/>
            <person name="Pohl T."/>
            <person name="Merkel B.J."/>
            <person name="Hornburger P."/>
            <person name="Mueller R.-W."/>
            <person name="Bruemmer F."/>
            <person name="Labrenz M."/>
            <person name="Spormann A.M."/>
            <person name="Op den Camp H."/>
            <person name="Overmann J."/>
            <person name="Amann R."/>
            <person name="Jetten M.S.M."/>
            <person name="Mascher T."/>
            <person name="Medema M.H."/>
            <person name="Devos D.P."/>
            <person name="Kaster A.-K."/>
            <person name="Ovreas L."/>
            <person name="Rohde M."/>
            <person name="Galperin M.Y."/>
            <person name="Jogler C."/>
        </authorList>
    </citation>
    <scope>NUCLEOTIDE SEQUENCE [LARGE SCALE GENOMIC DNA]</scope>
    <source>
        <strain evidence="7 8">Pla163</strain>
    </source>
</reference>
<dbReference type="Pfam" id="PF01926">
    <property type="entry name" value="MMR_HSR1"/>
    <property type="match status" value="1"/>
</dbReference>
<keyword evidence="1 3" id="KW-0547">Nucleotide-binding</keyword>